<name>A0ABT3TQV7_9ACTN</name>
<feature type="transmembrane region" description="Helical" evidence="1">
    <location>
        <begin position="106"/>
        <end position="128"/>
    </location>
</feature>
<dbReference type="Proteomes" id="UP001163064">
    <property type="component" value="Unassembled WGS sequence"/>
</dbReference>
<evidence type="ECO:0000313" key="3">
    <source>
        <dbReference type="Proteomes" id="UP001163064"/>
    </source>
</evidence>
<dbReference type="GO" id="GO:0016740">
    <property type="term" value="F:transferase activity"/>
    <property type="evidence" value="ECO:0007669"/>
    <property type="project" value="UniProtKB-KW"/>
</dbReference>
<comment type="caution">
    <text evidence="2">The sequence shown here is derived from an EMBL/GenBank/DDBJ whole genome shotgun (WGS) entry which is preliminary data.</text>
</comment>
<keyword evidence="3" id="KW-1185">Reference proteome</keyword>
<dbReference type="EMBL" id="JAPHNL010000049">
    <property type="protein sequence ID" value="MCX3059429.1"/>
    <property type="molecule type" value="Genomic_DNA"/>
</dbReference>
<evidence type="ECO:0000313" key="2">
    <source>
        <dbReference type="EMBL" id="MCX3059429.1"/>
    </source>
</evidence>
<feature type="transmembrane region" description="Helical" evidence="1">
    <location>
        <begin position="68"/>
        <end position="85"/>
    </location>
</feature>
<feature type="non-terminal residue" evidence="2">
    <location>
        <position position="213"/>
    </location>
</feature>
<keyword evidence="2" id="KW-0808">Transferase</keyword>
<feature type="transmembrane region" description="Helical" evidence="1">
    <location>
        <begin position="134"/>
        <end position="153"/>
    </location>
</feature>
<sequence length="213" mass="21405">MGRPPSAAEPGALGTVVAQRTAAARAKVPHSAAGGPDRSYRAVLVAADAGTALAAAGPVAGLPGPRPALVAALVAAFVLLVLALQRGAGLYRRVGERYVLDEAPAVAGRLVVAWCALTAVCAALPVLAEPTAESVVRGCALHVVLAVAVRALVYRRRRRALVRHPCPTLLVGPESVAAPVAAALQRHPLSGVRPVGIVGDPQPSGDAEPTGPA</sequence>
<organism evidence="2 3">
    <name type="scientific">Streptomyces beihaiensis</name>
    <dbReference type="NCBI Taxonomy" id="2984495"/>
    <lineage>
        <taxon>Bacteria</taxon>
        <taxon>Bacillati</taxon>
        <taxon>Actinomycetota</taxon>
        <taxon>Actinomycetes</taxon>
        <taxon>Kitasatosporales</taxon>
        <taxon>Streptomycetaceae</taxon>
        <taxon>Streptomyces</taxon>
    </lineage>
</organism>
<accession>A0ABT3TQV7</accession>
<evidence type="ECO:0000256" key="1">
    <source>
        <dbReference type="SAM" id="Phobius"/>
    </source>
</evidence>
<keyword evidence="1" id="KW-0812">Transmembrane</keyword>
<protein>
    <submittedName>
        <fullName evidence="2">Transferase</fullName>
    </submittedName>
</protein>
<gene>
    <name evidence="2" type="ORF">OFY01_06545</name>
</gene>
<keyword evidence="1" id="KW-1133">Transmembrane helix</keyword>
<proteinExistence type="predicted"/>
<reference evidence="2" key="1">
    <citation type="submission" date="2022-10" db="EMBL/GenBank/DDBJ databases">
        <title>Streptomyces beihaiensis sp. nov., a chitin degrading actinobacterium, isolated from shrimp pond soil.</title>
        <authorList>
            <person name="Xie J."/>
            <person name="Shen N."/>
        </authorList>
    </citation>
    <scope>NUCLEOTIDE SEQUENCE</scope>
    <source>
        <strain evidence="2">GXMU-J5</strain>
    </source>
</reference>
<keyword evidence="1" id="KW-0472">Membrane</keyword>